<dbReference type="InterPro" id="IPR013783">
    <property type="entry name" value="Ig-like_fold"/>
</dbReference>
<dbReference type="InterPro" id="IPR007110">
    <property type="entry name" value="Ig-like_dom"/>
</dbReference>
<feature type="compositionally biased region" description="Polar residues" evidence="1">
    <location>
        <begin position="1629"/>
        <end position="1639"/>
    </location>
</feature>
<dbReference type="EMBL" id="JAXCGZ010017111">
    <property type="protein sequence ID" value="KAK7068821.1"/>
    <property type="molecule type" value="Genomic_DNA"/>
</dbReference>
<sequence length="2356" mass="258647">SLSTSSGSSGAPAGGGGGDSSGKERREITSPSASPNTCYRCGQPFSIFFNKRVNCGGCNFSVCRKCAPWSASHKAYVCSECSRPSSSEVKGGESSIPNESQLKEVEASVRSHIEALVEGQVGSPLDQVTAEPNTSTSHRLGIFRKHHAVLSQALEKLSYALQMSILNRPLPPEDLPTSRHAQLTEHISRTIKDAMILPAQVEGYDPAASPETPVEDFNSHTYEDILATAILNKVLESCEGNRPGEVTIEVSHEVTSTDTDSGMSGGVKESRRKRGKRSELSEAGSDCSEERSLTPQESRTPPVSPDQGVITDDSWAHAATGDGPPLQFKIEEHVEEITTHHLTDDDINDEQDLTGFDEEDISDSGGSWRGSRCSLDDSRRRPRRREKVSHHTAVAEDGLLSTLNITLPDPSFVASRRVSFPELGADIIQDSCSDSECCTVGPGDMVVEAETWEENWLFRRQKLVGSGNTEAVSMLIPNPESYVPTTVGSRDVDELSELSERHSLGSGDAWTTSDSEGELDSRSHTNNFAASRELSTLAGEIVAEFAQQDQEYTVDYSVPSRVAALRSPENSLSKLKPSVSRYLKPDLQPANNNQIIEGHSNIRSVSDSKNLVTEDCKKSCIDNDQRGDAGRPVPKPRKLSLTSPSTSKSPVKLPFHVLPSPSEDLSILSAPLDVPHPKNAQSKSDTVWFVGVPEDCTVTHGRTLRLVCQVNAKRPMGLSWYYNGSLVSVNGRDVCGWRKGSFHHLHVYSMTSSKAGVYSAAAYTASDCVWAFCQVQHKASSRPQKRPAFSIGLSDSTVEEGGELYLQCQVIGHPEPRVIFSRGSEKLVPSPRISIESDQYGTWTLRISDCISSDTAEISATATNCIAALSTRCNVKVMPEGSLVPQNKDSQNTRQVNSSTGKAPDQHRTSSISHKFGRKGRHDSQPHFSSTEMIHLQSSRLRNNTQVDSRFETDSYSATAGVSINNCDIEDIQQVPTKPGTDEEDVVDQTSIPKVNLHESLGVVTSDKENTVLPVTEFVLGTDAPINLPLHRHDGDPVEVFDEILPNGEESCEDNGDGATCYDDTLNSIASINAKYRPGTIAEREHRKWESAVHLPNNPYAPERLAHRLSSSKSSSNLTHSNHGIRVDFTEDRERELDPSLRDGVPPQADLTRYSRDYYVQNQHNLLVTKSQPKLYQPEIKKQEDPQLQSHHEKVHSYSLQEDHKASSGISRNEIHIHITGRRAQGTEGVSALSLNQLDNSYGVETSRPSDWKDELKNIQAARVEREVAKLQQTINETQRRWEADYARHVPRGPTNIQSDSSAEVLHNPRRSAYLVPPRHDLWRTVSVDTISSTPKERLLGPLQRHTSVDNIRQTKVSNLRTLGLANQNHMSSINTVSSISSINLNNKMSAYNQTSQTRKSVESMSGYSDGESHGDGNESDVSSRTQDELSLLPSVKKLASKFDLASQESVNNLDKHVTDGMHTFYGKKNITLMDKLPSGDLQHSRNFTNNLNKRNEKPYTVKEVRSSANDSTVSISHTLHTSDHDNHNSELDDYEFDDSATVTSISLPPTPHSLSGRLSQSVSSIADSDLYLSENRNSQTCSSSDEAGNKTIFGVTLRKVTIGSRRPNYRHSSYGSSSDTRDSSLLSNGRNSQFSSNEYLADSDKGFPERSLDTNFGHLRLQNKNKPMYQSLTNIHLGDSTNLVRQSQFSSTLDLTPRNENSAYNKKSMPDLSEQNIPSFTFSHKGRKPTMSSFLNSYRKQLSIKDINKIEENCEEELEKNQIHLTSTNVLHLDESKSYSATHKPLTMSFSSPLPYSSGESILNAESSYTSPESPHLQTIQGDSESKLKNDLNSGHSDDPDFDCDMSNVKSENEIGILSSVIIEVSSDEKNEVIGEVSVDEKSQVIGEVSVDEKRKVIDEESVDGNNKIIDDISVDEKSETIDESSRDEMSKGINEVSVDKECKVTDEVSVNEKSKVINEVSVHEEKVVLEMEPIFAKQIPEMAKFTASVSSVPNKIAAAVNSLPVVENKPSAVLKKQMSMSEFLNRYKNIHSLSEKSAFKTSEAATGMNKTVISIPSNNKHISLTTVNKDAMAIQSKIDDTPENITPATHKHVREEINTQVPVLESKEHLTIIAVEGESSSNNKESTMFHASIIYVGNDSECANTTGTHESVVKPSYSPVSDSDGNSSSDLTGIKESNDGLLSDQNSEGKHVTLISVDEPPLERPTSLPSSAVSSSTDFSGESEFEENIDSMALMRMIVANARYGNSNKSRVSKSSKLPLIKASVPSNSPFSPFTKSKSVTTVNKEITSPTVYSPIDTSPTPEKTGMQDFNDEGVDLTLSDPDLIASAVSSDSKSTSSLDNIEKESNETTVLSD</sequence>
<dbReference type="InterPro" id="IPR013083">
    <property type="entry name" value="Znf_RING/FYVE/PHD"/>
</dbReference>
<proteinExistence type="predicted"/>
<feature type="non-terminal residue" evidence="3">
    <location>
        <position position="1"/>
    </location>
</feature>
<feature type="compositionally biased region" description="Polar residues" evidence="1">
    <location>
        <begin position="2293"/>
        <end position="2304"/>
    </location>
</feature>
<dbReference type="InterPro" id="IPR041282">
    <property type="entry name" value="FYVE_2"/>
</dbReference>
<keyword evidence="4" id="KW-1185">Reference proteome</keyword>
<feature type="compositionally biased region" description="Acidic residues" evidence="1">
    <location>
        <begin position="345"/>
        <end position="362"/>
    </location>
</feature>
<feature type="compositionally biased region" description="Low complexity" evidence="1">
    <location>
        <begin position="2329"/>
        <end position="2340"/>
    </location>
</feature>
<dbReference type="Pfam" id="PF02318">
    <property type="entry name" value="FYVE_2"/>
    <property type="match status" value="1"/>
</dbReference>
<evidence type="ECO:0000313" key="4">
    <source>
        <dbReference type="Proteomes" id="UP001381693"/>
    </source>
</evidence>
<feature type="compositionally biased region" description="Basic and acidic residues" evidence="1">
    <location>
        <begin position="1181"/>
        <end position="1206"/>
    </location>
</feature>
<comment type="caution">
    <text evidence="3">The sequence shown here is derived from an EMBL/GenBank/DDBJ whole genome shotgun (WGS) entry which is preliminary data.</text>
</comment>
<dbReference type="Gene3D" id="2.60.40.10">
    <property type="entry name" value="Immunoglobulins"/>
    <property type="match status" value="2"/>
</dbReference>
<feature type="region of interest" description="Disordered" evidence="1">
    <location>
        <begin position="499"/>
        <end position="524"/>
    </location>
</feature>
<feature type="compositionally biased region" description="Low complexity" evidence="1">
    <location>
        <begin position="1"/>
        <end position="11"/>
    </location>
</feature>
<feature type="compositionally biased region" description="Polar residues" evidence="1">
    <location>
        <begin position="884"/>
        <end position="901"/>
    </location>
</feature>
<feature type="region of interest" description="Disordered" evidence="1">
    <location>
        <begin position="2293"/>
        <end position="2356"/>
    </location>
</feature>
<dbReference type="InterPro" id="IPR003599">
    <property type="entry name" value="Ig_sub"/>
</dbReference>
<feature type="region of interest" description="Disordered" evidence="1">
    <location>
        <begin position="1181"/>
        <end position="1209"/>
    </location>
</feature>
<dbReference type="InterPro" id="IPR036179">
    <property type="entry name" value="Ig-like_dom_sf"/>
</dbReference>
<dbReference type="Proteomes" id="UP001381693">
    <property type="component" value="Unassembled WGS sequence"/>
</dbReference>
<dbReference type="Gene3D" id="3.30.40.10">
    <property type="entry name" value="Zinc/RING finger domain, C3HC4 (zinc finger)"/>
    <property type="match status" value="1"/>
</dbReference>
<accession>A0AAN8WMP2</accession>
<name>A0AAN8WMP2_HALRR</name>
<feature type="domain" description="Ig-like" evidence="2">
    <location>
        <begin position="677"/>
        <end position="790"/>
    </location>
</feature>
<evidence type="ECO:0000256" key="1">
    <source>
        <dbReference type="SAM" id="MobiDB-lite"/>
    </source>
</evidence>
<feature type="region of interest" description="Disordered" evidence="1">
    <location>
        <begin position="1108"/>
        <end position="1149"/>
    </location>
</feature>
<feature type="compositionally biased region" description="Low complexity" evidence="1">
    <location>
        <begin position="2209"/>
        <end position="2218"/>
    </location>
</feature>
<feature type="region of interest" description="Disordered" evidence="1">
    <location>
        <begin position="250"/>
        <end position="325"/>
    </location>
</feature>
<feature type="compositionally biased region" description="Basic and acidic residues" evidence="1">
    <location>
        <begin position="620"/>
        <end position="629"/>
    </location>
</feature>
<protein>
    <recommendedName>
        <fullName evidence="2">Ig-like domain-containing protein</fullName>
    </recommendedName>
</protein>
<gene>
    <name evidence="3" type="ORF">SK128_014902</name>
</gene>
<feature type="region of interest" description="Disordered" evidence="1">
    <location>
        <begin position="620"/>
        <end position="653"/>
    </location>
</feature>
<feature type="region of interest" description="Disordered" evidence="1">
    <location>
        <begin position="339"/>
        <end position="390"/>
    </location>
</feature>
<feature type="compositionally biased region" description="Low complexity" evidence="1">
    <location>
        <begin position="1611"/>
        <end position="1628"/>
    </location>
</feature>
<feature type="region of interest" description="Disordered" evidence="1">
    <location>
        <begin position="1"/>
        <end position="34"/>
    </location>
</feature>
<dbReference type="SUPFAM" id="SSF48726">
    <property type="entry name" value="Immunoglobulin"/>
    <property type="match status" value="2"/>
</dbReference>
<feature type="compositionally biased region" description="Basic residues" evidence="1">
    <location>
        <begin position="380"/>
        <end position="390"/>
    </location>
</feature>
<dbReference type="PANTHER" id="PTHR47633">
    <property type="entry name" value="IMMUNOGLOBULIN"/>
    <property type="match status" value="1"/>
</dbReference>
<feature type="compositionally biased region" description="Polar residues" evidence="1">
    <location>
        <begin position="253"/>
        <end position="262"/>
    </location>
</feature>
<feature type="region of interest" description="Disordered" evidence="1">
    <location>
        <begin position="881"/>
        <end position="929"/>
    </location>
</feature>
<dbReference type="PROSITE" id="PS50835">
    <property type="entry name" value="IG_LIKE"/>
    <property type="match status" value="1"/>
</dbReference>
<evidence type="ECO:0000313" key="3">
    <source>
        <dbReference type="EMBL" id="KAK7068821.1"/>
    </source>
</evidence>
<feature type="compositionally biased region" description="Polar residues" evidence="1">
    <location>
        <begin position="1394"/>
        <end position="1407"/>
    </location>
</feature>
<evidence type="ECO:0000259" key="2">
    <source>
        <dbReference type="PROSITE" id="PS50835"/>
    </source>
</evidence>
<feature type="compositionally biased region" description="Low complexity" evidence="1">
    <location>
        <begin position="2158"/>
        <end position="2172"/>
    </location>
</feature>
<feature type="region of interest" description="Disordered" evidence="1">
    <location>
        <begin position="1394"/>
        <end position="1429"/>
    </location>
</feature>
<organism evidence="3 4">
    <name type="scientific">Halocaridina rubra</name>
    <name type="common">Hawaiian red shrimp</name>
    <dbReference type="NCBI Taxonomy" id="373956"/>
    <lineage>
        <taxon>Eukaryota</taxon>
        <taxon>Metazoa</taxon>
        <taxon>Ecdysozoa</taxon>
        <taxon>Arthropoda</taxon>
        <taxon>Crustacea</taxon>
        <taxon>Multicrustacea</taxon>
        <taxon>Malacostraca</taxon>
        <taxon>Eumalacostraca</taxon>
        <taxon>Eucarida</taxon>
        <taxon>Decapoda</taxon>
        <taxon>Pleocyemata</taxon>
        <taxon>Caridea</taxon>
        <taxon>Atyoidea</taxon>
        <taxon>Atyidae</taxon>
        <taxon>Halocaridina</taxon>
    </lineage>
</organism>
<reference evidence="3 4" key="1">
    <citation type="submission" date="2023-11" db="EMBL/GenBank/DDBJ databases">
        <title>Halocaridina rubra genome assembly.</title>
        <authorList>
            <person name="Smith C."/>
        </authorList>
    </citation>
    <scope>NUCLEOTIDE SEQUENCE [LARGE SCALE GENOMIC DNA]</scope>
    <source>
        <strain evidence="3">EP-1</strain>
        <tissue evidence="3">Whole</tissue>
    </source>
</reference>
<feature type="region of interest" description="Disordered" evidence="1">
    <location>
        <begin position="1605"/>
        <end position="1647"/>
    </location>
</feature>
<dbReference type="InterPro" id="IPR011011">
    <property type="entry name" value="Znf_FYVE_PHD"/>
</dbReference>
<dbReference type="SUPFAM" id="SSF57903">
    <property type="entry name" value="FYVE/PHD zinc finger"/>
    <property type="match status" value="1"/>
</dbReference>
<feature type="compositionally biased region" description="Basic and acidic residues" evidence="1">
    <location>
        <begin position="1125"/>
        <end position="1141"/>
    </location>
</feature>
<dbReference type="Pfam" id="PF07679">
    <property type="entry name" value="I-set"/>
    <property type="match status" value="2"/>
</dbReference>
<dbReference type="InterPro" id="IPR013098">
    <property type="entry name" value="Ig_I-set"/>
</dbReference>
<feature type="compositionally biased region" description="Low complexity" evidence="1">
    <location>
        <begin position="639"/>
        <end position="653"/>
    </location>
</feature>
<dbReference type="SMART" id="SM00409">
    <property type="entry name" value="IG"/>
    <property type="match status" value="2"/>
</dbReference>
<feature type="region of interest" description="Disordered" evidence="1">
    <location>
        <begin position="2148"/>
        <end position="2226"/>
    </location>
</feature>